<dbReference type="Pfam" id="PF03729">
    <property type="entry name" value="DUF308"/>
    <property type="match status" value="2"/>
</dbReference>
<reference evidence="2" key="1">
    <citation type="submission" date="2021-11" db="EMBL/GenBank/DDBJ databases">
        <title>A Novel Adlercreutzia Species, isolated from a Allomyrina dichotoma larva feces.</title>
        <authorList>
            <person name="Suh M.K."/>
        </authorList>
    </citation>
    <scope>NUCLEOTIDE SEQUENCE</scope>
    <source>
        <strain evidence="2">JBNU-10</strain>
    </source>
</reference>
<evidence type="ECO:0000256" key="1">
    <source>
        <dbReference type="SAM" id="Phobius"/>
    </source>
</evidence>
<keyword evidence="1" id="KW-0812">Transmembrane</keyword>
<accession>A0ABS9WHT5</accession>
<dbReference type="Proteomes" id="UP001430755">
    <property type="component" value="Unassembled WGS sequence"/>
</dbReference>
<feature type="transmembrane region" description="Helical" evidence="1">
    <location>
        <begin position="37"/>
        <end position="56"/>
    </location>
</feature>
<dbReference type="EMBL" id="JAJMLW010000003">
    <property type="protein sequence ID" value="MCI2242442.1"/>
    <property type="molecule type" value="Genomic_DNA"/>
</dbReference>
<keyword evidence="1" id="KW-0472">Membrane</keyword>
<evidence type="ECO:0000313" key="2">
    <source>
        <dbReference type="EMBL" id="MCI2242442.1"/>
    </source>
</evidence>
<gene>
    <name evidence="2" type="ORF">LPT13_08770</name>
</gene>
<organism evidence="2 3">
    <name type="scientific">Adlercreutzia faecimuris</name>
    <dbReference type="NCBI Taxonomy" id="2897341"/>
    <lineage>
        <taxon>Bacteria</taxon>
        <taxon>Bacillati</taxon>
        <taxon>Actinomycetota</taxon>
        <taxon>Coriobacteriia</taxon>
        <taxon>Eggerthellales</taxon>
        <taxon>Eggerthellaceae</taxon>
        <taxon>Adlercreutzia</taxon>
    </lineage>
</organism>
<keyword evidence="1" id="KW-1133">Transmembrane helix</keyword>
<feature type="transmembrane region" description="Helical" evidence="1">
    <location>
        <begin position="12"/>
        <end position="31"/>
    </location>
</feature>
<keyword evidence="3" id="KW-1185">Reference proteome</keyword>
<protein>
    <submittedName>
        <fullName evidence="2">DUF308 domain-containing protein</fullName>
    </submittedName>
</protein>
<feature type="transmembrane region" description="Helical" evidence="1">
    <location>
        <begin position="68"/>
        <end position="86"/>
    </location>
</feature>
<dbReference type="InterPro" id="IPR005325">
    <property type="entry name" value="DUF308_memb"/>
</dbReference>
<feature type="transmembrane region" description="Helical" evidence="1">
    <location>
        <begin position="123"/>
        <end position="146"/>
    </location>
</feature>
<feature type="transmembrane region" description="Helical" evidence="1">
    <location>
        <begin position="152"/>
        <end position="174"/>
    </location>
</feature>
<evidence type="ECO:0000313" key="3">
    <source>
        <dbReference type="Proteomes" id="UP001430755"/>
    </source>
</evidence>
<dbReference type="PANTHER" id="PTHR34989">
    <property type="entry name" value="PROTEIN HDED"/>
    <property type="match status" value="1"/>
</dbReference>
<comment type="caution">
    <text evidence="2">The sequence shown here is derived from an EMBL/GenBank/DDBJ whole genome shotgun (WGS) entry which is preliminary data.</text>
</comment>
<feature type="transmembrane region" description="Helical" evidence="1">
    <location>
        <begin position="92"/>
        <end position="111"/>
    </location>
</feature>
<dbReference type="RefSeq" id="WP_242165714.1">
    <property type="nucleotide sequence ID" value="NZ_JAJMLW010000003.1"/>
</dbReference>
<dbReference type="PANTHER" id="PTHR34989:SF1">
    <property type="entry name" value="PROTEIN HDED"/>
    <property type="match status" value="1"/>
</dbReference>
<name>A0ABS9WHT5_9ACTN</name>
<dbReference type="InterPro" id="IPR052712">
    <property type="entry name" value="Acid_resist_chaperone_HdeD"/>
</dbReference>
<proteinExistence type="predicted"/>
<sequence>MESLLNVIRSNMLVQAVVFIVLGLFVLLWPGVTITTVIYLFGAFFAISGIASLVSYQRAASPAHHSPAVLTSGVFMLVLALIVFLFPEAIASIFSLLLGIVLALCGVVSAVRSWELRPLGGYTWVVGLVVSVAVAIGGVVIIANPFETTLMFIYVLGGLMVLNGAGDLLIELAARREQRELRARR</sequence>